<protein>
    <submittedName>
        <fullName evidence="3">Cystatin domain-containing protein</fullName>
    </submittedName>
</protein>
<organism evidence="2 3">
    <name type="scientific">Heligmosomoides polygyrus</name>
    <name type="common">Parasitic roundworm</name>
    <dbReference type="NCBI Taxonomy" id="6339"/>
    <lineage>
        <taxon>Eukaryota</taxon>
        <taxon>Metazoa</taxon>
        <taxon>Ecdysozoa</taxon>
        <taxon>Nematoda</taxon>
        <taxon>Chromadorea</taxon>
        <taxon>Rhabditida</taxon>
        <taxon>Rhabditina</taxon>
        <taxon>Rhabditomorpha</taxon>
        <taxon>Strongyloidea</taxon>
        <taxon>Heligmosomidae</taxon>
        <taxon>Heligmosomoides</taxon>
    </lineage>
</organism>
<reference evidence="1 2" key="1">
    <citation type="submission" date="2018-11" db="EMBL/GenBank/DDBJ databases">
        <authorList>
            <consortium name="Pathogen Informatics"/>
        </authorList>
    </citation>
    <scope>NUCLEOTIDE SEQUENCE [LARGE SCALE GENOMIC DNA]</scope>
</reference>
<accession>A0A183GDW0</accession>
<sequence length="145" mass="16314">MLTAIGFGQLKIVLIRAGLRNSGPSPGLVAMKCLFYVTFALIVECTTIGKTVKVPDSDPTLQELIYRSALAKSNQQIRDRVWWVPSGGNYQATKVTVLKAGKLYSTYDFQMSLQKSPCDFQHCHVILAWTERDWSSIEMENYCSK</sequence>
<evidence type="ECO:0000313" key="1">
    <source>
        <dbReference type="EMBL" id="VDP20111.1"/>
    </source>
</evidence>
<dbReference type="Proteomes" id="UP000050761">
    <property type="component" value="Unassembled WGS sequence"/>
</dbReference>
<proteinExistence type="predicted"/>
<name>A0A183GDW0_HELPZ</name>
<reference evidence="3" key="2">
    <citation type="submission" date="2019-09" db="UniProtKB">
        <authorList>
            <consortium name="WormBaseParasite"/>
        </authorList>
    </citation>
    <scope>IDENTIFICATION</scope>
</reference>
<gene>
    <name evidence="1" type="ORF">HPBE_LOCUS20462</name>
</gene>
<keyword evidence="2" id="KW-1185">Reference proteome</keyword>
<accession>A0A3P8BDG0</accession>
<evidence type="ECO:0000313" key="2">
    <source>
        <dbReference type="Proteomes" id="UP000050761"/>
    </source>
</evidence>
<dbReference type="EMBL" id="UZAH01032171">
    <property type="protein sequence ID" value="VDP20111.1"/>
    <property type="molecule type" value="Genomic_DNA"/>
</dbReference>
<dbReference type="AlphaFoldDB" id="A0A183GDW0"/>
<evidence type="ECO:0000313" key="3">
    <source>
        <dbReference type="WBParaSite" id="HPBE_0002046401-mRNA-1"/>
    </source>
</evidence>
<dbReference type="OrthoDB" id="5787458at2759"/>
<dbReference type="WBParaSite" id="HPBE_0002046401-mRNA-1">
    <property type="protein sequence ID" value="HPBE_0002046401-mRNA-1"/>
    <property type="gene ID" value="HPBE_0002046401"/>
</dbReference>